<proteinExistence type="predicted"/>
<accession>A0A2G9T577</accession>
<feature type="region of interest" description="Disordered" evidence="1">
    <location>
        <begin position="1"/>
        <end position="46"/>
    </location>
</feature>
<feature type="non-terminal residue" evidence="2">
    <location>
        <position position="77"/>
    </location>
</feature>
<evidence type="ECO:0000313" key="3">
    <source>
        <dbReference type="Proteomes" id="UP000230423"/>
    </source>
</evidence>
<evidence type="ECO:0000313" key="2">
    <source>
        <dbReference type="EMBL" id="PIO53103.1"/>
    </source>
</evidence>
<name>A0A2G9T577_TELCI</name>
<gene>
    <name evidence="2" type="ORF">TELCIR_25578</name>
</gene>
<keyword evidence="3" id="KW-1185">Reference proteome</keyword>
<dbReference type="Proteomes" id="UP000230423">
    <property type="component" value="Unassembled WGS sequence"/>
</dbReference>
<protein>
    <submittedName>
        <fullName evidence="2">Uncharacterized protein</fullName>
    </submittedName>
</protein>
<evidence type="ECO:0000256" key="1">
    <source>
        <dbReference type="SAM" id="MobiDB-lite"/>
    </source>
</evidence>
<dbReference type="AlphaFoldDB" id="A0A2G9T577"/>
<dbReference type="EMBL" id="KZ419198">
    <property type="protein sequence ID" value="PIO53103.1"/>
    <property type="molecule type" value="Genomic_DNA"/>
</dbReference>
<organism evidence="2 3">
    <name type="scientific">Teladorsagia circumcincta</name>
    <name type="common">Brown stomach worm</name>
    <name type="synonym">Ostertagia circumcincta</name>
    <dbReference type="NCBI Taxonomy" id="45464"/>
    <lineage>
        <taxon>Eukaryota</taxon>
        <taxon>Metazoa</taxon>
        <taxon>Ecdysozoa</taxon>
        <taxon>Nematoda</taxon>
        <taxon>Chromadorea</taxon>
        <taxon>Rhabditida</taxon>
        <taxon>Rhabditina</taxon>
        <taxon>Rhabditomorpha</taxon>
        <taxon>Strongyloidea</taxon>
        <taxon>Trichostrongylidae</taxon>
        <taxon>Teladorsagia</taxon>
    </lineage>
</organism>
<sequence length="77" mass="8104">CARCRSSTSRHRSVDQHGSLSLTSPSLSLSTSAHEHATSSTVRSPTTILAMDTANSIHQQRLLSGTDNAPLGQACIT</sequence>
<feature type="compositionally biased region" description="Low complexity" evidence="1">
    <location>
        <begin position="19"/>
        <end position="32"/>
    </location>
</feature>
<feature type="non-terminal residue" evidence="2">
    <location>
        <position position="1"/>
    </location>
</feature>
<reference evidence="2 3" key="1">
    <citation type="submission" date="2015-09" db="EMBL/GenBank/DDBJ databases">
        <title>Draft genome of the parasitic nematode Teladorsagia circumcincta isolate WARC Sus (inbred).</title>
        <authorList>
            <person name="Mitreva M."/>
        </authorList>
    </citation>
    <scope>NUCLEOTIDE SEQUENCE [LARGE SCALE GENOMIC DNA]</scope>
    <source>
        <strain evidence="2 3">S</strain>
    </source>
</reference>